<dbReference type="AlphaFoldDB" id="A0A7W7CFH5"/>
<evidence type="ECO:0000313" key="4">
    <source>
        <dbReference type="Proteomes" id="UP000533598"/>
    </source>
</evidence>
<feature type="compositionally biased region" description="Low complexity" evidence="1">
    <location>
        <begin position="198"/>
        <end position="208"/>
    </location>
</feature>
<dbReference type="Proteomes" id="UP000533598">
    <property type="component" value="Unassembled WGS sequence"/>
</dbReference>
<feature type="compositionally biased region" description="Pro residues" evidence="1">
    <location>
        <begin position="494"/>
        <end position="504"/>
    </location>
</feature>
<sequence length="609" mass="66062">MRWSWPWKHRVAAVVPRPRQQWRRVPVLRPTIRLAPPLTGAVELGALRPLIHPPLPRRRSAEVTRGTAEGIAVVRREPAAPEALVPLELPPPVRRMVPTVAGAEPVPLVRADPRYLAEPREPEQPHRPPAWLRATLPMLPAAPASTDRSVAAPALTDRSVTAPVPIDRSATAPGPAARPLPPHRPNLGQSRRLGLGAPISRPPVSSERVPPGLAARFAAHGADVSTVTIHRGPEVTAEAAARGTRAFTRDGAVFLPAEAGPLTEPSARGLLGHELTHVVQQRNLGSALPAEDSAPGMALELDAVRGGEWAVGTAVEPPPLRHAPPVRGSGGAVQHELPYDKIEEIARKLAENESRAKDSSAEPSPEDLKRWFAIVRESGGVTGRVGMSDAEIRDMAKKMVEHEIRAEGGGREAGSAEVEAMGEVLKPFLSTEAEESSLLVKEYTSWGDMRRGVVGDLLGTVSGNRLTEDERGTADEYLRRGVHKVGLGRFWPAPEQPPEPPPEPVDTETAEVPEAQPPLVEEYSSWREMAHRTKTSLTQSLLSPYGIDQTPEAATEAAEVEAKRNDGKNESADLNFDQLFSKLYQRVRSALREELLIGRERAGRLSDFR</sequence>
<keyword evidence="4" id="KW-1185">Reference proteome</keyword>
<gene>
    <name evidence="3" type="ORF">HNR67_006130</name>
</gene>
<name>A0A7W7CFH5_9PSEU</name>
<dbReference type="InterPro" id="IPR025295">
    <property type="entry name" value="eCIS_core_dom"/>
</dbReference>
<reference evidence="3 4" key="1">
    <citation type="submission" date="2020-08" db="EMBL/GenBank/DDBJ databases">
        <title>Sequencing the genomes of 1000 actinobacteria strains.</title>
        <authorList>
            <person name="Klenk H.-P."/>
        </authorList>
    </citation>
    <scope>NUCLEOTIDE SEQUENCE [LARGE SCALE GENOMIC DNA]</scope>
    <source>
        <strain evidence="3 4">DSM 44230</strain>
    </source>
</reference>
<feature type="region of interest" description="Disordered" evidence="1">
    <location>
        <begin position="488"/>
        <end position="517"/>
    </location>
</feature>
<feature type="domain" description="eCIS core" evidence="2">
    <location>
        <begin position="219"/>
        <end position="283"/>
    </location>
</feature>
<evidence type="ECO:0000256" key="1">
    <source>
        <dbReference type="SAM" id="MobiDB-lite"/>
    </source>
</evidence>
<protein>
    <recommendedName>
        <fullName evidence="2">eCIS core domain-containing protein</fullName>
    </recommendedName>
</protein>
<evidence type="ECO:0000313" key="3">
    <source>
        <dbReference type="EMBL" id="MBB4680012.1"/>
    </source>
</evidence>
<dbReference type="RefSeq" id="WP_185005693.1">
    <property type="nucleotide sequence ID" value="NZ_JACHMH010000001.1"/>
</dbReference>
<dbReference type="EMBL" id="JACHMH010000001">
    <property type="protein sequence ID" value="MBB4680012.1"/>
    <property type="molecule type" value="Genomic_DNA"/>
</dbReference>
<feature type="region of interest" description="Disordered" evidence="1">
    <location>
        <begin position="144"/>
        <end position="208"/>
    </location>
</feature>
<organism evidence="3 4">
    <name type="scientific">Crossiella cryophila</name>
    <dbReference type="NCBI Taxonomy" id="43355"/>
    <lineage>
        <taxon>Bacteria</taxon>
        <taxon>Bacillati</taxon>
        <taxon>Actinomycetota</taxon>
        <taxon>Actinomycetes</taxon>
        <taxon>Pseudonocardiales</taxon>
        <taxon>Pseudonocardiaceae</taxon>
        <taxon>Crossiella</taxon>
    </lineage>
</organism>
<feature type="compositionally biased region" description="Basic and acidic residues" evidence="1">
    <location>
        <begin position="560"/>
        <end position="571"/>
    </location>
</feature>
<accession>A0A7W7CFH5</accession>
<dbReference type="Pfam" id="PF13699">
    <property type="entry name" value="eCIS_core"/>
    <property type="match status" value="1"/>
</dbReference>
<feature type="region of interest" description="Disordered" evidence="1">
    <location>
        <begin position="535"/>
        <end position="572"/>
    </location>
</feature>
<comment type="caution">
    <text evidence="3">The sequence shown here is derived from an EMBL/GenBank/DDBJ whole genome shotgun (WGS) entry which is preliminary data.</text>
</comment>
<proteinExistence type="predicted"/>
<evidence type="ECO:0000259" key="2">
    <source>
        <dbReference type="Pfam" id="PF13699"/>
    </source>
</evidence>